<dbReference type="AlphaFoldDB" id="A0A0F9V5A9"/>
<feature type="transmembrane region" description="Helical" evidence="1">
    <location>
        <begin position="146"/>
        <end position="167"/>
    </location>
</feature>
<reference evidence="2" key="1">
    <citation type="journal article" date="2015" name="Nature">
        <title>Complex archaea that bridge the gap between prokaryotes and eukaryotes.</title>
        <authorList>
            <person name="Spang A."/>
            <person name="Saw J.H."/>
            <person name="Jorgensen S.L."/>
            <person name="Zaremba-Niedzwiedzka K."/>
            <person name="Martijn J."/>
            <person name="Lind A.E."/>
            <person name="van Eijk R."/>
            <person name="Schleper C."/>
            <person name="Guy L."/>
            <person name="Ettema T.J."/>
        </authorList>
    </citation>
    <scope>NUCLEOTIDE SEQUENCE</scope>
</reference>
<evidence type="ECO:0000313" key="2">
    <source>
        <dbReference type="EMBL" id="KKN99184.1"/>
    </source>
</evidence>
<evidence type="ECO:0000256" key="1">
    <source>
        <dbReference type="SAM" id="Phobius"/>
    </source>
</evidence>
<keyword evidence="1" id="KW-0472">Membrane</keyword>
<feature type="transmembrane region" description="Helical" evidence="1">
    <location>
        <begin position="12"/>
        <end position="34"/>
    </location>
</feature>
<comment type="caution">
    <text evidence="2">The sequence shown here is derived from an EMBL/GenBank/DDBJ whole genome shotgun (WGS) entry which is preliminary data.</text>
</comment>
<keyword evidence="1" id="KW-0812">Transmembrane</keyword>
<dbReference type="EMBL" id="LAZR01000048">
    <property type="protein sequence ID" value="KKN99184.1"/>
    <property type="molecule type" value="Genomic_DNA"/>
</dbReference>
<keyword evidence="1" id="KW-1133">Transmembrane helix</keyword>
<protein>
    <submittedName>
        <fullName evidence="2">Uncharacterized protein</fullName>
    </submittedName>
</protein>
<name>A0A0F9V5A9_9ZZZZ</name>
<gene>
    <name evidence="2" type="ORF">LCGC14_0139770</name>
</gene>
<accession>A0A0F9V5A9</accession>
<sequence length="208" mass="23636">MIKTNKTEDGPVLSKNAAIFSLAVIIAAICALAANRLWHQDISVTYENRLMENTQVFFLMLATAMHLMQTVRQPTSFITVRQCHMVLGVLCLSIMVREVDIDRLGPQQGWETTETLIRLAGGAVWIWLLTQIFGNRLALWRYKADILWTATSVQTGLGVMFYMASWFFDKSIVDLPGERSQLWEETLQISATVFLFTAALRPLYLKTD</sequence>
<proteinExistence type="predicted"/>
<feature type="transmembrane region" description="Helical" evidence="1">
    <location>
        <begin position="187"/>
        <end position="204"/>
    </location>
</feature>
<feature type="transmembrane region" description="Helical" evidence="1">
    <location>
        <begin position="116"/>
        <end position="134"/>
    </location>
</feature>
<organism evidence="2">
    <name type="scientific">marine sediment metagenome</name>
    <dbReference type="NCBI Taxonomy" id="412755"/>
    <lineage>
        <taxon>unclassified sequences</taxon>
        <taxon>metagenomes</taxon>
        <taxon>ecological metagenomes</taxon>
    </lineage>
</organism>